<comment type="caution">
    <text evidence="1">The sequence shown here is derived from an EMBL/GenBank/DDBJ whole genome shotgun (WGS) entry which is preliminary data.</text>
</comment>
<keyword evidence="2" id="KW-1185">Reference proteome</keyword>
<reference evidence="1 2" key="1">
    <citation type="journal article" date="2014" name="Genome Announc.">
        <title>Draft genome sequences of eight enterohepatic helicobacter species isolated from both laboratory and wild rodents.</title>
        <authorList>
            <person name="Sheh A."/>
            <person name="Shen Z."/>
            <person name="Fox J.G."/>
        </authorList>
    </citation>
    <scope>NUCLEOTIDE SEQUENCE [LARGE SCALE GENOMIC DNA]</scope>
    <source>
        <strain evidence="1 2">MIT 01-6451</strain>
    </source>
</reference>
<dbReference type="GeneID" id="82320723"/>
<dbReference type="Proteomes" id="UP000029707">
    <property type="component" value="Unassembled WGS sequence"/>
</dbReference>
<proteinExistence type="predicted"/>
<name>A0A4V6I480_9HELI</name>
<dbReference type="STRING" id="425400.LS65_06880"/>
<dbReference type="RefSeq" id="WP_138129745.1">
    <property type="nucleotide sequence ID" value="NZ_CAMRWY010000001.1"/>
</dbReference>
<sequence>MNKLLGLLENKIPRDLNKLDAMFEDYRNSDFIPKNTADISRSIKDISEGILLDIGTKKF</sequence>
<dbReference type="AlphaFoldDB" id="A0A4V6I480"/>
<organism evidence="1 2">
    <name type="scientific">Helicobacter japonicus</name>
    <dbReference type="NCBI Taxonomy" id="425400"/>
    <lineage>
        <taxon>Bacteria</taxon>
        <taxon>Pseudomonadati</taxon>
        <taxon>Campylobacterota</taxon>
        <taxon>Epsilonproteobacteria</taxon>
        <taxon>Campylobacterales</taxon>
        <taxon>Helicobacteraceae</taxon>
        <taxon>Helicobacter</taxon>
    </lineage>
</organism>
<evidence type="ECO:0000313" key="1">
    <source>
        <dbReference type="EMBL" id="TLE02903.1"/>
    </source>
</evidence>
<accession>A0A4V6I480</accession>
<gene>
    <name evidence="1" type="ORF">LS65_002985</name>
</gene>
<protein>
    <submittedName>
        <fullName evidence="1">Uncharacterized protein</fullName>
    </submittedName>
</protein>
<evidence type="ECO:0000313" key="2">
    <source>
        <dbReference type="Proteomes" id="UP000029707"/>
    </source>
</evidence>
<dbReference type="EMBL" id="JRMQ02000002">
    <property type="protein sequence ID" value="TLE02903.1"/>
    <property type="molecule type" value="Genomic_DNA"/>
</dbReference>